<dbReference type="Proteomes" id="UP000682416">
    <property type="component" value="Chromosome"/>
</dbReference>
<evidence type="ECO:0000256" key="1">
    <source>
        <dbReference type="ARBA" id="ARBA00023015"/>
    </source>
</evidence>
<keyword evidence="3" id="KW-0804">Transcription</keyword>
<evidence type="ECO:0000256" key="2">
    <source>
        <dbReference type="ARBA" id="ARBA00023125"/>
    </source>
</evidence>
<dbReference type="Pfam" id="PF00392">
    <property type="entry name" value="GntR"/>
    <property type="match status" value="1"/>
</dbReference>
<dbReference type="PANTHER" id="PTHR43537">
    <property type="entry name" value="TRANSCRIPTIONAL REGULATOR, GNTR FAMILY"/>
    <property type="match status" value="1"/>
</dbReference>
<dbReference type="RefSeq" id="WP_378734653.1">
    <property type="nucleotide sequence ID" value="NZ_CBDRIY010000001.1"/>
</dbReference>
<protein>
    <submittedName>
        <fullName evidence="5">FadR family transcriptional regulator</fullName>
    </submittedName>
</protein>
<dbReference type="Gene3D" id="1.20.120.530">
    <property type="entry name" value="GntR ligand-binding domain-like"/>
    <property type="match status" value="1"/>
</dbReference>
<dbReference type="PRINTS" id="PR00035">
    <property type="entry name" value="HTHGNTR"/>
</dbReference>
<keyword evidence="1" id="KW-0805">Transcription regulation</keyword>
<dbReference type="PROSITE" id="PS50949">
    <property type="entry name" value="HTH_GNTR"/>
    <property type="match status" value="1"/>
</dbReference>
<dbReference type="InterPro" id="IPR000524">
    <property type="entry name" value="Tscrpt_reg_HTH_GntR"/>
</dbReference>
<dbReference type="SUPFAM" id="SSF48008">
    <property type="entry name" value="GntR ligand-binding domain-like"/>
    <property type="match status" value="1"/>
</dbReference>
<gene>
    <name evidence="5" type="ORF">KGD82_07885</name>
</gene>
<organism evidence="5 6">
    <name type="scientific">Nocardiopsis eucommiae</name>
    <dbReference type="NCBI Taxonomy" id="2831970"/>
    <lineage>
        <taxon>Bacteria</taxon>
        <taxon>Bacillati</taxon>
        <taxon>Actinomycetota</taxon>
        <taxon>Actinomycetes</taxon>
        <taxon>Streptosporangiales</taxon>
        <taxon>Nocardiopsidaceae</taxon>
        <taxon>Nocardiopsis</taxon>
    </lineage>
</organism>
<sequence>MPRPLLADEIAQSLLDRIVDGAPPSGGRLPSENELGQEFDVSRLTVREAIRTLQAQNVVEVVRGRGTLVRPVEEWTGLEAVLRATVRGGDDLTASLQLIQVRRMIETGAAALAAEHRDEADLAALEEALRGMRDAHARGDLAGFVEHDIRFHDVILSATGNVFVAVLFEPLSRVMREKRRQTSSIPAIQIHAIEEHGRVLEAIRSGNPESARLAMESHMAQTSRDLREHVFGLTD</sequence>
<evidence type="ECO:0000259" key="4">
    <source>
        <dbReference type="PROSITE" id="PS50949"/>
    </source>
</evidence>
<accession>A0A975QLH5</accession>
<proteinExistence type="predicted"/>
<dbReference type="InterPro" id="IPR036390">
    <property type="entry name" value="WH_DNA-bd_sf"/>
</dbReference>
<dbReference type="GO" id="GO:0003677">
    <property type="term" value="F:DNA binding"/>
    <property type="evidence" value="ECO:0007669"/>
    <property type="project" value="UniProtKB-KW"/>
</dbReference>
<dbReference type="GO" id="GO:0003700">
    <property type="term" value="F:DNA-binding transcription factor activity"/>
    <property type="evidence" value="ECO:0007669"/>
    <property type="project" value="InterPro"/>
</dbReference>
<dbReference type="EMBL" id="CP074402">
    <property type="protein sequence ID" value="QVJ02434.1"/>
    <property type="molecule type" value="Genomic_DNA"/>
</dbReference>
<dbReference type="InterPro" id="IPR008920">
    <property type="entry name" value="TF_FadR/GntR_C"/>
</dbReference>
<dbReference type="Pfam" id="PF07729">
    <property type="entry name" value="FCD"/>
    <property type="match status" value="1"/>
</dbReference>
<keyword evidence="6" id="KW-1185">Reference proteome</keyword>
<keyword evidence="2" id="KW-0238">DNA-binding</keyword>
<name>A0A975QLH5_9ACTN</name>
<dbReference type="InterPro" id="IPR011711">
    <property type="entry name" value="GntR_C"/>
</dbReference>
<dbReference type="KEGG" id="nec:KGD82_07885"/>
<dbReference type="InterPro" id="IPR036388">
    <property type="entry name" value="WH-like_DNA-bd_sf"/>
</dbReference>
<evidence type="ECO:0000313" key="5">
    <source>
        <dbReference type="EMBL" id="QVJ02434.1"/>
    </source>
</evidence>
<reference evidence="5" key="1">
    <citation type="submission" date="2021-05" db="EMBL/GenBank/DDBJ databases">
        <authorList>
            <person name="Kaiqin L."/>
            <person name="Jian G."/>
        </authorList>
    </citation>
    <scope>NUCLEOTIDE SEQUENCE</scope>
    <source>
        <strain evidence="5">HDS5</strain>
    </source>
</reference>
<evidence type="ECO:0000313" key="6">
    <source>
        <dbReference type="Proteomes" id="UP000682416"/>
    </source>
</evidence>
<dbReference type="SMART" id="SM00895">
    <property type="entry name" value="FCD"/>
    <property type="match status" value="1"/>
</dbReference>
<feature type="domain" description="HTH gntR-type" evidence="4">
    <location>
        <begin position="4"/>
        <end position="72"/>
    </location>
</feature>
<dbReference type="SUPFAM" id="SSF46785">
    <property type="entry name" value="Winged helix' DNA-binding domain"/>
    <property type="match status" value="1"/>
</dbReference>
<dbReference type="Gene3D" id="1.10.10.10">
    <property type="entry name" value="Winged helix-like DNA-binding domain superfamily/Winged helix DNA-binding domain"/>
    <property type="match status" value="1"/>
</dbReference>
<dbReference type="AlphaFoldDB" id="A0A975QLH5"/>
<dbReference type="PANTHER" id="PTHR43537:SF5">
    <property type="entry name" value="UXU OPERON TRANSCRIPTIONAL REGULATOR"/>
    <property type="match status" value="1"/>
</dbReference>
<evidence type="ECO:0000256" key="3">
    <source>
        <dbReference type="ARBA" id="ARBA00023163"/>
    </source>
</evidence>
<dbReference type="SMART" id="SM00345">
    <property type="entry name" value="HTH_GNTR"/>
    <property type="match status" value="1"/>
</dbReference>
<dbReference type="CDD" id="cd07377">
    <property type="entry name" value="WHTH_GntR"/>
    <property type="match status" value="1"/>
</dbReference>